<organism evidence="1 2">
    <name type="scientific">Macrosiphum euphorbiae</name>
    <name type="common">potato aphid</name>
    <dbReference type="NCBI Taxonomy" id="13131"/>
    <lineage>
        <taxon>Eukaryota</taxon>
        <taxon>Metazoa</taxon>
        <taxon>Ecdysozoa</taxon>
        <taxon>Arthropoda</taxon>
        <taxon>Hexapoda</taxon>
        <taxon>Insecta</taxon>
        <taxon>Pterygota</taxon>
        <taxon>Neoptera</taxon>
        <taxon>Paraneoptera</taxon>
        <taxon>Hemiptera</taxon>
        <taxon>Sternorrhyncha</taxon>
        <taxon>Aphidomorpha</taxon>
        <taxon>Aphidoidea</taxon>
        <taxon>Aphididae</taxon>
        <taxon>Macrosiphini</taxon>
        <taxon>Macrosiphum</taxon>
    </lineage>
</organism>
<comment type="caution">
    <text evidence="1">The sequence shown here is derived from an EMBL/GenBank/DDBJ whole genome shotgun (WGS) entry which is preliminary data.</text>
</comment>
<dbReference type="EMBL" id="CARXXK010000001">
    <property type="protein sequence ID" value="CAI6347435.1"/>
    <property type="molecule type" value="Genomic_DNA"/>
</dbReference>
<keyword evidence="2" id="KW-1185">Reference proteome</keyword>
<evidence type="ECO:0000313" key="1">
    <source>
        <dbReference type="EMBL" id="CAI6347435.1"/>
    </source>
</evidence>
<dbReference type="Proteomes" id="UP001160148">
    <property type="component" value="Unassembled WGS sequence"/>
</dbReference>
<name>A0AAV0VV65_9HEMI</name>
<evidence type="ECO:0000313" key="2">
    <source>
        <dbReference type="Proteomes" id="UP001160148"/>
    </source>
</evidence>
<gene>
    <name evidence="1" type="ORF">MEUPH1_LOCUS4226</name>
</gene>
<sequence length="123" mass="13850">MGIILISDSESNINVQCKRRGRKNCTSWTAAAVGEMCNGKRNDWASKSSSSSSLPSSWDPDAVLPFCQLDHVLEILDTPHILKQLVFVCLRVYTVFLVKHCLRFLPMQKNNGRGFLIGRKIKI</sequence>
<reference evidence="1 2" key="1">
    <citation type="submission" date="2023-01" db="EMBL/GenBank/DDBJ databases">
        <authorList>
            <person name="Whitehead M."/>
        </authorList>
    </citation>
    <scope>NUCLEOTIDE SEQUENCE [LARGE SCALE GENOMIC DNA]</scope>
</reference>
<proteinExistence type="predicted"/>
<accession>A0AAV0VV65</accession>
<protein>
    <submittedName>
        <fullName evidence="1">Uncharacterized protein</fullName>
    </submittedName>
</protein>
<dbReference type="AlphaFoldDB" id="A0AAV0VV65"/>